<reference evidence="1 2" key="1">
    <citation type="submission" date="2019-09" db="EMBL/GenBank/DDBJ databases">
        <title>Taxonomic organization of the family Brucellaceae based on a phylogenomic approach.</title>
        <authorList>
            <person name="Leclercq S."/>
            <person name="Cloeckaert A."/>
            <person name="Zygmunt M.S."/>
        </authorList>
    </citation>
    <scope>NUCLEOTIDE SEQUENCE [LARGE SCALE GENOMIC DNA]</scope>
    <source>
        <strain evidence="1 2">WS1830</strain>
    </source>
</reference>
<comment type="caution">
    <text evidence="1">The sequence shown here is derived from an EMBL/GenBank/DDBJ whole genome shotgun (WGS) entry which is preliminary data.</text>
</comment>
<evidence type="ECO:0000313" key="1">
    <source>
        <dbReference type="EMBL" id="KAB2673996.1"/>
    </source>
</evidence>
<proteinExistence type="predicted"/>
<dbReference type="Proteomes" id="UP000481643">
    <property type="component" value="Unassembled WGS sequence"/>
</dbReference>
<protein>
    <submittedName>
        <fullName evidence="1">Uncharacterized protein</fullName>
    </submittedName>
</protein>
<name>A0A6L3Y5V5_9HYPH</name>
<sequence length="88" mass="9596">MAQAISLQDKGLIRSFWCGAISGDGTTSFEVPKEVWRILLSMKEFGDFSHEGLLLALKPGQFNTEAIILACLPQAHPAVRAETEQHAA</sequence>
<dbReference type="AlphaFoldDB" id="A0A6L3Y5V5"/>
<accession>A0A6L3Y5V5</accession>
<dbReference type="RefSeq" id="WP_151654616.1">
    <property type="nucleotide sequence ID" value="NZ_WBVX01000070.1"/>
</dbReference>
<evidence type="ECO:0000313" key="2">
    <source>
        <dbReference type="Proteomes" id="UP000481643"/>
    </source>
</evidence>
<organism evidence="1 2">
    <name type="scientific">Brucella tritici</name>
    <dbReference type="NCBI Taxonomy" id="94626"/>
    <lineage>
        <taxon>Bacteria</taxon>
        <taxon>Pseudomonadati</taxon>
        <taxon>Pseudomonadota</taxon>
        <taxon>Alphaproteobacteria</taxon>
        <taxon>Hyphomicrobiales</taxon>
        <taxon>Brucellaceae</taxon>
        <taxon>Brucella/Ochrobactrum group</taxon>
        <taxon>Brucella</taxon>
    </lineage>
</organism>
<dbReference type="EMBL" id="WBVX01000070">
    <property type="protein sequence ID" value="KAB2673996.1"/>
    <property type="molecule type" value="Genomic_DNA"/>
</dbReference>
<gene>
    <name evidence="1" type="ORF">F9L08_28875</name>
</gene>